<dbReference type="RefSeq" id="WP_280757121.1">
    <property type="nucleotide sequence ID" value="NZ_JARXXW010000022.1"/>
</dbReference>
<dbReference type="PRINTS" id="PR01021">
    <property type="entry name" value="OMPADOMAIN"/>
</dbReference>
<proteinExistence type="inferred from homology"/>
<gene>
    <name evidence="8" type="primary">pal</name>
    <name evidence="12" type="ORF">M2127_002282</name>
</gene>
<dbReference type="InterPro" id="IPR006665">
    <property type="entry name" value="OmpA-like"/>
</dbReference>
<keyword evidence="2 8" id="KW-0732">Signal</keyword>
<evidence type="ECO:0000256" key="9">
    <source>
        <dbReference type="SAM" id="MobiDB-lite"/>
    </source>
</evidence>
<comment type="subunit">
    <text evidence="8">The Tol-Pal system is composed of five core proteins: the inner membrane proteins TolA, TolQ and TolR, the periplasmic protein TolB and the outer membrane protein Pal. They form a network linking the inner and outer membranes and the peptidoglycan layer.</text>
</comment>
<dbReference type="PANTHER" id="PTHR30329:SF21">
    <property type="entry name" value="LIPOPROTEIN YIAD-RELATED"/>
    <property type="match status" value="1"/>
</dbReference>
<reference evidence="12" key="1">
    <citation type="submission" date="2023-04" db="EMBL/GenBank/DDBJ databases">
        <title>Genome Encyclopedia of Bacteria and Archaea VI: Functional Genomics of Type Strains.</title>
        <authorList>
            <person name="Whitman W."/>
        </authorList>
    </citation>
    <scope>NUCLEOTIDE SEQUENCE</scope>
    <source>
        <strain evidence="12">Enz.4-51</strain>
    </source>
</reference>
<dbReference type="InterPro" id="IPR050330">
    <property type="entry name" value="Bact_OuterMem_StrucFunc"/>
</dbReference>
<comment type="function">
    <text evidence="8">Part of the Tol-Pal system, which plays a role in outer membrane invagination during cell division and is important for maintaining outer membrane integrity.</text>
</comment>
<evidence type="ECO:0000256" key="1">
    <source>
        <dbReference type="ARBA" id="ARBA00022618"/>
    </source>
</evidence>
<protein>
    <recommendedName>
        <fullName evidence="8">Peptidoglycan-associated lipoprotein</fullName>
        <shortName evidence="8">PAL</shortName>
    </recommendedName>
</protein>
<keyword evidence="4 8" id="KW-0564">Palmitate</keyword>
<dbReference type="Proteomes" id="UP001161160">
    <property type="component" value="Unassembled WGS sequence"/>
</dbReference>
<evidence type="ECO:0000259" key="11">
    <source>
        <dbReference type="PROSITE" id="PS51123"/>
    </source>
</evidence>
<evidence type="ECO:0000313" key="12">
    <source>
        <dbReference type="EMBL" id="MDH6504953.1"/>
    </source>
</evidence>
<comment type="subcellular location">
    <subcellularLocation>
        <location evidence="8">Cell outer membrane</location>
        <topology evidence="8">Lipid-anchor</topology>
    </subcellularLocation>
</comment>
<feature type="domain" description="OmpA-like" evidence="11">
    <location>
        <begin position="47"/>
        <end position="163"/>
    </location>
</feature>
<organism evidence="12 13">
    <name type="scientific">Polynucleobacter sphagniphilus</name>
    <dbReference type="NCBI Taxonomy" id="1743169"/>
    <lineage>
        <taxon>Bacteria</taxon>
        <taxon>Pseudomonadati</taxon>
        <taxon>Pseudomonadota</taxon>
        <taxon>Betaproteobacteria</taxon>
        <taxon>Burkholderiales</taxon>
        <taxon>Burkholderiaceae</taxon>
        <taxon>Polynucleobacter</taxon>
    </lineage>
</organism>
<dbReference type="InterPro" id="IPR036737">
    <property type="entry name" value="OmpA-like_sf"/>
</dbReference>
<evidence type="ECO:0000256" key="3">
    <source>
        <dbReference type="ARBA" id="ARBA00023136"/>
    </source>
</evidence>
<evidence type="ECO:0000256" key="10">
    <source>
        <dbReference type="SAM" id="SignalP"/>
    </source>
</evidence>
<dbReference type="PANTHER" id="PTHR30329">
    <property type="entry name" value="STATOR ELEMENT OF FLAGELLAR MOTOR COMPLEX"/>
    <property type="match status" value="1"/>
</dbReference>
<feature type="region of interest" description="Disordered" evidence="9">
    <location>
        <begin position="142"/>
        <end position="163"/>
    </location>
</feature>
<evidence type="ECO:0000256" key="4">
    <source>
        <dbReference type="ARBA" id="ARBA00023139"/>
    </source>
</evidence>
<dbReference type="CDD" id="cd07185">
    <property type="entry name" value="OmpA_C-like"/>
    <property type="match status" value="1"/>
</dbReference>
<dbReference type="PROSITE" id="PS51123">
    <property type="entry name" value="OMPA_2"/>
    <property type="match status" value="1"/>
</dbReference>
<evidence type="ECO:0000256" key="7">
    <source>
        <dbReference type="ARBA" id="ARBA00023306"/>
    </source>
</evidence>
<keyword evidence="6 8" id="KW-0449">Lipoprotein</keyword>
<name>A0AA43S6Q5_9BURK</name>
<keyword evidence="13" id="KW-1185">Reference proteome</keyword>
<keyword evidence="3 8" id="KW-0472">Membrane</keyword>
<comment type="caution">
    <text evidence="12">The sequence shown here is derived from an EMBL/GenBank/DDBJ whole genome shotgun (WGS) entry which is preliminary data.</text>
</comment>
<dbReference type="InterPro" id="IPR014169">
    <property type="entry name" value="Pal_lipo_C"/>
</dbReference>
<evidence type="ECO:0000313" key="13">
    <source>
        <dbReference type="Proteomes" id="UP001161160"/>
    </source>
</evidence>
<feature type="chain" id="PRO_5041464948" description="Peptidoglycan-associated lipoprotein" evidence="10">
    <location>
        <begin position="26"/>
        <end position="163"/>
    </location>
</feature>
<evidence type="ECO:0000256" key="8">
    <source>
        <dbReference type="HAMAP-Rule" id="MF_02204"/>
    </source>
</evidence>
<evidence type="ECO:0000256" key="5">
    <source>
        <dbReference type="ARBA" id="ARBA00023237"/>
    </source>
</evidence>
<accession>A0AA43S6Q5</accession>
<sequence>MSKLYKLLFAISLIGLISACSSVKLDDVNSVATVNAGGSMTYDPIGDPKSSVYGKRSIYFVFDSYAIDPKYASTISAHASYLKAFQKQKASVIIQGNTDDRGTAEYNLALGQRRSEAIKRALVSQGVSESQLEAVSFGKEKPENPAQTEVAYGENRRADIVYH</sequence>
<keyword evidence="7 8" id="KW-0131">Cell cycle</keyword>
<dbReference type="SUPFAM" id="SSF103088">
    <property type="entry name" value="OmpA-like"/>
    <property type="match status" value="1"/>
</dbReference>
<dbReference type="GO" id="GO:0051301">
    <property type="term" value="P:cell division"/>
    <property type="evidence" value="ECO:0007669"/>
    <property type="project" value="UniProtKB-UniRule"/>
</dbReference>
<dbReference type="InterPro" id="IPR039001">
    <property type="entry name" value="Pal"/>
</dbReference>
<comment type="similarity">
    <text evidence="8">Belongs to the Pal lipoprotein family.</text>
</comment>
<evidence type="ECO:0000256" key="2">
    <source>
        <dbReference type="ARBA" id="ARBA00022729"/>
    </source>
</evidence>
<dbReference type="Gene3D" id="3.30.1330.60">
    <property type="entry name" value="OmpA-like domain"/>
    <property type="match status" value="1"/>
</dbReference>
<evidence type="ECO:0000256" key="6">
    <source>
        <dbReference type="ARBA" id="ARBA00023288"/>
    </source>
</evidence>
<feature type="compositionally biased region" description="Basic and acidic residues" evidence="9">
    <location>
        <begin position="154"/>
        <end position="163"/>
    </location>
</feature>
<keyword evidence="5 8" id="KW-0998">Cell outer membrane</keyword>
<dbReference type="HAMAP" id="MF_02204">
    <property type="entry name" value="Pal"/>
    <property type="match status" value="1"/>
</dbReference>
<feature type="signal peptide" evidence="10">
    <location>
        <begin position="1"/>
        <end position="25"/>
    </location>
</feature>
<dbReference type="AlphaFoldDB" id="A0AA43S6Q5"/>
<keyword evidence="1 8" id="KW-0132">Cell division</keyword>
<dbReference type="GO" id="GO:0009279">
    <property type="term" value="C:cell outer membrane"/>
    <property type="evidence" value="ECO:0007669"/>
    <property type="project" value="UniProtKB-SubCell"/>
</dbReference>
<dbReference type="InterPro" id="IPR006664">
    <property type="entry name" value="OMP_bac"/>
</dbReference>
<dbReference type="PROSITE" id="PS51257">
    <property type="entry name" value="PROKAR_LIPOPROTEIN"/>
    <property type="match status" value="1"/>
</dbReference>
<dbReference type="EMBL" id="JARXYA010000023">
    <property type="protein sequence ID" value="MDH6504953.1"/>
    <property type="molecule type" value="Genomic_DNA"/>
</dbReference>
<dbReference type="Pfam" id="PF00691">
    <property type="entry name" value="OmpA"/>
    <property type="match status" value="1"/>
</dbReference>
<dbReference type="NCBIfam" id="TIGR02802">
    <property type="entry name" value="Pal_lipo"/>
    <property type="match status" value="1"/>
</dbReference>